<dbReference type="KEGG" id="goe:100909099"/>
<dbReference type="GO" id="GO:0000786">
    <property type="term" value="C:nucleosome"/>
    <property type="evidence" value="ECO:0007669"/>
    <property type="project" value="InterPro"/>
</dbReference>
<accession>A0AAJ7PAL6</accession>
<dbReference type="GO" id="GO:0046982">
    <property type="term" value="F:protein heterodimerization activity"/>
    <property type="evidence" value="ECO:0007669"/>
    <property type="project" value="InterPro"/>
</dbReference>
<name>A0AAJ7PAL6_9ACAR</name>
<keyword evidence="4" id="KW-1185">Reference proteome</keyword>
<dbReference type="GO" id="GO:0003677">
    <property type="term" value="F:DNA binding"/>
    <property type="evidence" value="ECO:0007669"/>
    <property type="project" value="InterPro"/>
</dbReference>
<organism evidence="4 5">
    <name type="scientific">Galendromus occidentalis</name>
    <name type="common">western predatory mite</name>
    <dbReference type="NCBI Taxonomy" id="34638"/>
    <lineage>
        <taxon>Eukaryota</taxon>
        <taxon>Metazoa</taxon>
        <taxon>Ecdysozoa</taxon>
        <taxon>Arthropoda</taxon>
        <taxon>Chelicerata</taxon>
        <taxon>Arachnida</taxon>
        <taxon>Acari</taxon>
        <taxon>Parasitiformes</taxon>
        <taxon>Mesostigmata</taxon>
        <taxon>Gamasina</taxon>
        <taxon>Phytoseioidea</taxon>
        <taxon>Phytoseiidae</taxon>
        <taxon>Typhlodrominae</taxon>
        <taxon>Galendromus</taxon>
    </lineage>
</organism>
<dbReference type="GeneID" id="100909099"/>
<feature type="compositionally biased region" description="Basic residues" evidence="2">
    <location>
        <begin position="186"/>
        <end position="203"/>
    </location>
</feature>
<feature type="compositionally biased region" description="Low complexity" evidence="2">
    <location>
        <begin position="74"/>
        <end position="85"/>
    </location>
</feature>
<feature type="compositionally biased region" description="Acidic residues" evidence="2">
    <location>
        <begin position="217"/>
        <end position="238"/>
    </location>
</feature>
<gene>
    <name evidence="5" type="primary">LOC100909099</name>
</gene>
<dbReference type="SUPFAM" id="SSF47113">
    <property type="entry name" value="Histone-fold"/>
    <property type="match status" value="1"/>
</dbReference>
<dbReference type="InterPro" id="IPR009072">
    <property type="entry name" value="Histone-fold"/>
</dbReference>
<reference evidence="5" key="1">
    <citation type="submission" date="2025-08" db="UniProtKB">
        <authorList>
            <consortium name="RefSeq"/>
        </authorList>
    </citation>
    <scope>IDENTIFICATION</scope>
</reference>
<dbReference type="InterPro" id="IPR007125">
    <property type="entry name" value="H2A/H2B/H3"/>
</dbReference>
<evidence type="ECO:0000313" key="5">
    <source>
        <dbReference type="RefSeq" id="XP_018496694.1"/>
    </source>
</evidence>
<protein>
    <submittedName>
        <fullName evidence="5">Proteoglycan 4</fullName>
    </submittedName>
</protein>
<feature type="compositionally biased region" description="Polar residues" evidence="2">
    <location>
        <begin position="46"/>
        <end position="65"/>
    </location>
</feature>
<comment type="similarity">
    <text evidence="1">Belongs to the histone H3 family.</text>
</comment>
<dbReference type="InterPro" id="IPR000164">
    <property type="entry name" value="Histone_H3/CENP-A"/>
</dbReference>
<dbReference type="SMART" id="SM00428">
    <property type="entry name" value="H3"/>
    <property type="match status" value="1"/>
</dbReference>
<dbReference type="Proteomes" id="UP000694867">
    <property type="component" value="Unplaced"/>
</dbReference>
<feature type="domain" description="Core Histone H2A/H2B/H3" evidence="3">
    <location>
        <begin position="315"/>
        <end position="396"/>
    </location>
</feature>
<evidence type="ECO:0000259" key="3">
    <source>
        <dbReference type="Pfam" id="PF00125"/>
    </source>
</evidence>
<evidence type="ECO:0000256" key="2">
    <source>
        <dbReference type="SAM" id="MobiDB-lite"/>
    </source>
</evidence>
<dbReference type="Gene3D" id="1.10.20.10">
    <property type="entry name" value="Histone, subunit A"/>
    <property type="match status" value="1"/>
</dbReference>
<dbReference type="PANTHER" id="PTHR45810:SF1">
    <property type="entry name" value="HISTONE H3-LIKE CENTROMERIC PROTEIN A"/>
    <property type="match status" value="1"/>
</dbReference>
<feature type="compositionally biased region" description="Low complexity" evidence="2">
    <location>
        <begin position="251"/>
        <end position="269"/>
    </location>
</feature>
<dbReference type="Pfam" id="PF00125">
    <property type="entry name" value="Histone"/>
    <property type="match status" value="1"/>
</dbReference>
<feature type="compositionally biased region" description="Basic and acidic residues" evidence="2">
    <location>
        <begin position="1"/>
        <end position="18"/>
    </location>
</feature>
<dbReference type="RefSeq" id="XP_018496694.1">
    <property type="nucleotide sequence ID" value="XM_018641178.1"/>
</dbReference>
<feature type="region of interest" description="Disordered" evidence="2">
    <location>
        <begin position="1"/>
        <end position="311"/>
    </location>
</feature>
<evidence type="ECO:0000256" key="1">
    <source>
        <dbReference type="ARBA" id="ARBA00010343"/>
    </source>
</evidence>
<evidence type="ECO:0000313" key="4">
    <source>
        <dbReference type="Proteomes" id="UP000694867"/>
    </source>
</evidence>
<sequence length="405" mass="43753">MAKKQKAEAERAREEKLSRSGARKSRAPFLDVSQRSSASVPGVTPGRSQSGMSMDLTLQASTTPGRTRADRSTGRSQQRSPLRGSSPPPGRGGGDRIPSALERSTSKRAASGAKSPKKQRANSSFVPEESPEKEPPLTSKTHRSPGTPLASAKTTEAFPKTKSAPGVSPKALRSKSKTAPESTARSKTKKSALKPKSPTRRKTPLSAKPEAPLFPPSDDEEPPEDVPEAEEEAGEDDPMPSPSPRQTSQLSPTKSSRKTSAATSRTAPKLSTKSPKRQPPAAVETVTETRTQSKRAASRRKNVPTKTVAVSKSLSKEMQRLQKDPGFLIARLSFMRVVRSISAEVSAENSAYRFTVEAMEALQTATEYYMTNVFVDAAKLANHAKRVTILPKDLDLLKTFKIINQ</sequence>
<proteinExistence type="inferred from homology"/>
<feature type="compositionally biased region" description="Basic residues" evidence="2">
    <location>
        <begin position="292"/>
        <end position="303"/>
    </location>
</feature>
<dbReference type="PANTHER" id="PTHR45810">
    <property type="entry name" value="HISTONE H3.2"/>
    <property type="match status" value="1"/>
</dbReference>
<dbReference type="AlphaFoldDB" id="A0AAJ7PAL6"/>
<dbReference type="GO" id="GO:0030527">
    <property type="term" value="F:structural constituent of chromatin"/>
    <property type="evidence" value="ECO:0007669"/>
    <property type="project" value="InterPro"/>
</dbReference>